<evidence type="ECO:0000313" key="2">
    <source>
        <dbReference type="Proteomes" id="UP000821845"/>
    </source>
</evidence>
<keyword evidence="2" id="KW-1185">Reference proteome</keyword>
<dbReference type="EMBL" id="CM023489">
    <property type="protein sequence ID" value="KAH6922364.1"/>
    <property type="molecule type" value="Genomic_DNA"/>
</dbReference>
<proteinExistence type="predicted"/>
<organism evidence="1 2">
    <name type="scientific">Hyalomma asiaticum</name>
    <name type="common">Tick</name>
    <dbReference type="NCBI Taxonomy" id="266040"/>
    <lineage>
        <taxon>Eukaryota</taxon>
        <taxon>Metazoa</taxon>
        <taxon>Ecdysozoa</taxon>
        <taxon>Arthropoda</taxon>
        <taxon>Chelicerata</taxon>
        <taxon>Arachnida</taxon>
        <taxon>Acari</taxon>
        <taxon>Parasitiformes</taxon>
        <taxon>Ixodida</taxon>
        <taxon>Ixodoidea</taxon>
        <taxon>Ixodidae</taxon>
        <taxon>Hyalomminae</taxon>
        <taxon>Hyalomma</taxon>
    </lineage>
</organism>
<comment type="caution">
    <text evidence="1">The sequence shown here is derived from an EMBL/GenBank/DDBJ whole genome shotgun (WGS) entry which is preliminary data.</text>
</comment>
<gene>
    <name evidence="1" type="ORF">HPB50_013404</name>
</gene>
<name>A0ACB7RKJ5_HYAAI</name>
<sequence>MGRRCFVPNCNSGYKSCAEKVRTFKAPADPECLQEWARTIGWVDRDLTTCDYVCEKHFPSEMVSRRKYYAELGGAVILDQSKKPMLLPGAVPCIFPELSPHLHPAKKTRASRKVLQTADESSAKRVKVDSVHQDSVATSNEPSN</sequence>
<evidence type="ECO:0000313" key="1">
    <source>
        <dbReference type="EMBL" id="KAH6922364.1"/>
    </source>
</evidence>
<dbReference type="Proteomes" id="UP000821845">
    <property type="component" value="Chromosome 9"/>
</dbReference>
<accession>A0ACB7RKJ5</accession>
<reference evidence="1" key="1">
    <citation type="submission" date="2020-05" db="EMBL/GenBank/DDBJ databases">
        <title>Large-scale comparative analyses of tick genomes elucidate their genetic diversity and vector capacities.</title>
        <authorList>
            <person name="Jia N."/>
            <person name="Wang J."/>
            <person name="Shi W."/>
            <person name="Du L."/>
            <person name="Sun Y."/>
            <person name="Zhan W."/>
            <person name="Jiang J."/>
            <person name="Wang Q."/>
            <person name="Zhang B."/>
            <person name="Ji P."/>
            <person name="Sakyi L.B."/>
            <person name="Cui X."/>
            <person name="Yuan T."/>
            <person name="Jiang B."/>
            <person name="Yang W."/>
            <person name="Lam T.T.-Y."/>
            <person name="Chang Q."/>
            <person name="Ding S."/>
            <person name="Wang X."/>
            <person name="Zhu J."/>
            <person name="Ruan X."/>
            <person name="Zhao L."/>
            <person name="Wei J."/>
            <person name="Que T."/>
            <person name="Du C."/>
            <person name="Cheng J."/>
            <person name="Dai P."/>
            <person name="Han X."/>
            <person name="Huang E."/>
            <person name="Gao Y."/>
            <person name="Liu J."/>
            <person name="Shao H."/>
            <person name="Ye R."/>
            <person name="Li L."/>
            <person name="Wei W."/>
            <person name="Wang X."/>
            <person name="Wang C."/>
            <person name="Yang T."/>
            <person name="Huo Q."/>
            <person name="Li W."/>
            <person name="Guo W."/>
            <person name="Chen H."/>
            <person name="Zhou L."/>
            <person name="Ni X."/>
            <person name="Tian J."/>
            <person name="Zhou Y."/>
            <person name="Sheng Y."/>
            <person name="Liu T."/>
            <person name="Pan Y."/>
            <person name="Xia L."/>
            <person name="Li J."/>
            <person name="Zhao F."/>
            <person name="Cao W."/>
        </authorList>
    </citation>
    <scope>NUCLEOTIDE SEQUENCE</scope>
    <source>
        <strain evidence="1">Hyas-2018</strain>
    </source>
</reference>
<protein>
    <submittedName>
        <fullName evidence="1">Uncharacterized protein</fullName>
    </submittedName>
</protein>